<dbReference type="PANTHER" id="PTHR24221">
    <property type="entry name" value="ATP-BINDING CASSETTE SUB-FAMILY B"/>
    <property type="match status" value="1"/>
</dbReference>
<dbReference type="AlphaFoldDB" id="A0A7W7N2W1"/>
<dbReference type="PANTHER" id="PTHR24221:SF606">
    <property type="entry name" value="COLICIN V SECRETION-PROCESSING ATP-BINDING PROTEIN"/>
    <property type="match status" value="1"/>
</dbReference>
<feature type="domain" description="ABC transporter" evidence="1">
    <location>
        <begin position="23"/>
        <end position="60"/>
    </location>
</feature>
<evidence type="ECO:0000259" key="1">
    <source>
        <dbReference type="Pfam" id="PF00005"/>
    </source>
</evidence>
<keyword evidence="3" id="KW-1185">Reference proteome</keyword>
<dbReference type="InterPro" id="IPR027417">
    <property type="entry name" value="P-loop_NTPase"/>
</dbReference>
<dbReference type="SUPFAM" id="SSF52540">
    <property type="entry name" value="P-loop containing nucleoside triphosphate hydrolases"/>
    <property type="match status" value="1"/>
</dbReference>
<dbReference type="Pfam" id="PF00005">
    <property type="entry name" value="ABC_tran"/>
    <property type="match status" value="1"/>
</dbReference>
<accession>A0A7W7N2W1</accession>
<comment type="caution">
    <text evidence="2">The sequence shown here is derived from an EMBL/GenBank/DDBJ whole genome shotgun (WGS) entry which is preliminary data.</text>
</comment>
<sequence length="114" mass="12624">MRQVANQAGIDREISLMPKGYQTEIGELADSIFAGQRQRLLLARALYRQPDVLVMDEGTASLDDANEKSITSLVRGLSITRLVVAHRPALLEAADSVYRLESGRLEQVRTRSSV</sequence>
<dbReference type="GO" id="GO:0016887">
    <property type="term" value="F:ATP hydrolysis activity"/>
    <property type="evidence" value="ECO:0007669"/>
    <property type="project" value="InterPro"/>
</dbReference>
<protein>
    <submittedName>
        <fullName evidence="2">ABC-type bacteriocin/lantibiotic exporter with double-glycine peptidase domain</fullName>
    </submittedName>
</protein>
<dbReference type="GO" id="GO:0034040">
    <property type="term" value="F:ATPase-coupled lipid transmembrane transporter activity"/>
    <property type="evidence" value="ECO:0007669"/>
    <property type="project" value="TreeGrafter"/>
</dbReference>
<dbReference type="InterPro" id="IPR039421">
    <property type="entry name" value="Type_1_exporter"/>
</dbReference>
<dbReference type="EMBL" id="JACHKY010000002">
    <property type="protein sequence ID" value="MBB4797763.1"/>
    <property type="molecule type" value="Genomic_DNA"/>
</dbReference>
<proteinExistence type="predicted"/>
<name>A0A7W7N2W1_9CAUL</name>
<reference evidence="2 3" key="1">
    <citation type="submission" date="2020-08" db="EMBL/GenBank/DDBJ databases">
        <title>Functional genomics of gut bacteria from endangered species of beetles.</title>
        <authorList>
            <person name="Carlos-Shanley C."/>
        </authorList>
    </citation>
    <scope>NUCLEOTIDE SEQUENCE [LARGE SCALE GENOMIC DNA]</scope>
    <source>
        <strain evidence="2 3">S00123</strain>
    </source>
</reference>
<dbReference type="Gene3D" id="3.40.50.300">
    <property type="entry name" value="P-loop containing nucleotide triphosphate hydrolases"/>
    <property type="match status" value="1"/>
</dbReference>
<dbReference type="RefSeq" id="WP_184268589.1">
    <property type="nucleotide sequence ID" value="NZ_JACHKY010000002.1"/>
</dbReference>
<dbReference type="GO" id="GO:0005524">
    <property type="term" value="F:ATP binding"/>
    <property type="evidence" value="ECO:0007669"/>
    <property type="project" value="InterPro"/>
</dbReference>
<organism evidence="2 3">
    <name type="scientific">Brevundimonas bullata</name>
    <dbReference type="NCBI Taxonomy" id="13160"/>
    <lineage>
        <taxon>Bacteria</taxon>
        <taxon>Pseudomonadati</taxon>
        <taxon>Pseudomonadota</taxon>
        <taxon>Alphaproteobacteria</taxon>
        <taxon>Caulobacterales</taxon>
        <taxon>Caulobacteraceae</taxon>
        <taxon>Brevundimonas</taxon>
    </lineage>
</organism>
<gene>
    <name evidence="2" type="ORF">HNP32_001487</name>
</gene>
<evidence type="ECO:0000313" key="2">
    <source>
        <dbReference type="EMBL" id="MBB4797763.1"/>
    </source>
</evidence>
<dbReference type="InterPro" id="IPR003439">
    <property type="entry name" value="ABC_transporter-like_ATP-bd"/>
</dbReference>
<dbReference type="Proteomes" id="UP000539957">
    <property type="component" value="Unassembled WGS sequence"/>
</dbReference>
<evidence type="ECO:0000313" key="3">
    <source>
        <dbReference type="Proteomes" id="UP000539957"/>
    </source>
</evidence>